<name>A0A3T0N4N2_9RHOB</name>
<dbReference type="EMBL" id="CP033219">
    <property type="protein sequence ID" value="AZV78929.1"/>
    <property type="molecule type" value="Genomic_DNA"/>
</dbReference>
<dbReference type="Proteomes" id="UP000283063">
    <property type="component" value="Chromosome"/>
</dbReference>
<dbReference type="AlphaFoldDB" id="A0A3T0N4N2"/>
<evidence type="ECO:0000313" key="1">
    <source>
        <dbReference type="EMBL" id="AZV78929.1"/>
    </source>
</evidence>
<proteinExistence type="predicted"/>
<accession>A0A3T0N4N2</accession>
<dbReference type="InterPro" id="IPR036388">
    <property type="entry name" value="WH-like_DNA-bd_sf"/>
</dbReference>
<dbReference type="OrthoDB" id="7864318at2"/>
<organism evidence="1 2">
    <name type="scientific">Parasedimentitalea marina</name>
    <dbReference type="NCBI Taxonomy" id="2483033"/>
    <lineage>
        <taxon>Bacteria</taxon>
        <taxon>Pseudomonadati</taxon>
        <taxon>Pseudomonadota</taxon>
        <taxon>Alphaproteobacteria</taxon>
        <taxon>Rhodobacterales</taxon>
        <taxon>Paracoccaceae</taxon>
        <taxon>Parasedimentitalea</taxon>
    </lineage>
</organism>
<gene>
    <name evidence="1" type="ORF">EBB79_14315</name>
</gene>
<dbReference type="Gene3D" id="1.10.10.10">
    <property type="entry name" value="Winged helix-like DNA-binding domain superfamily/Winged helix DNA-binding domain"/>
    <property type="match status" value="1"/>
</dbReference>
<keyword evidence="2" id="KW-1185">Reference proteome</keyword>
<reference evidence="1 2" key="1">
    <citation type="submission" date="2018-10" db="EMBL/GenBank/DDBJ databases">
        <title>Parasedimentitalea marina sp. nov., a psychrophilic bacterium isolated from deep seawater of the New Britain Trench.</title>
        <authorList>
            <person name="Cao J."/>
        </authorList>
    </citation>
    <scope>NUCLEOTIDE SEQUENCE [LARGE SCALE GENOMIC DNA]</scope>
    <source>
        <strain evidence="1 2">W43</strain>
    </source>
</reference>
<protein>
    <submittedName>
        <fullName evidence="1">Helix-turn-helix domain-containing protein</fullName>
    </submittedName>
</protein>
<evidence type="ECO:0000313" key="2">
    <source>
        <dbReference type="Proteomes" id="UP000283063"/>
    </source>
</evidence>
<sequence length="164" mass="18690">MVGLYATGLVTFANGSNNVRWRPLQVKVQDHDQAPAIGPVQKWLTHQYWARQKPALTRSAIIVLSRLLDRQNTKTGRCDPSVIRIVEETGMCERSVRGAFKELETRGALKRYRANRRSRNQFMIFSVAELDLHRNFVKQKVRRGAPASLQSVAAPTCNRLHPKL</sequence>
<dbReference type="Pfam" id="PF13730">
    <property type="entry name" value="HTH_36"/>
    <property type="match status" value="1"/>
</dbReference>
<dbReference type="KEGG" id="sedi:EBB79_14315"/>